<proteinExistence type="predicted"/>
<evidence type="ECO:0000313" key="2">
    <source>
        <dbReference type="EMBL" id="THU88829.1"/>
    </source>
</evidence>
<dbReference type="OrthoDB" id="2917041at2759"/>
<reference evidence="2 3" key="1">
    <citation type="journal article" date="2019" name="Nat. Ecol. Evol.">
        <title>Megaphylogeny resolves global patterns of mushroom evolution.</title>
        <authorList>
            <person name="Varga T."/>
            <person name="Krizsan K."/>
            <person name="Foldi C."/>
            <person name="Dima B."/>
            <person name="Sanchez-Garcia M."/>
            <person name="Sanchez-Ramirez S."/>
            <person name="Szollosi G.J."/>
            <person name="Szarkandi J.G."/>
            <person name="Papp V."/>
            <person name="Albert L."/>
            <person name="Andreopoulos W."/>
            <person name="Angelini C."/>
            <person name="Antonin V."/>
            <person name="Barry K.W."/>
            <person name="Bougher N.L."/>
            <person name="Buchanan P."/>
            <person name="Buyck B."/>
            <person name="Bense V."/>
            <person name="Catcheside P."/>
            <person name="Chovatia M."/>
            <person name="Cooper J."/>
            <person name="Damon W."/>
            <person name="Desjardin D."/>
            <person name="Finy P."/>
            <person name="Geml J."/>
            <person name="Haridas S."/>
            <person name="Hughes K."/>
            <person name="Justo A."/>
            <person name="Karasinski D."/>
            <person name="Kautmanova I."/>
            <person name="Kiss B."/>
            <person name="Kocsube S."/>
            <person name="Kotiranta H."/>
            <person name="LaButti K.M."/>
            <person name="Lechner B.E."/>
            <person name="Liimatainen K."/>
            <person name="Lipzen A."/>
            <person name="Lukacs Z."/>
            <person name="Mihaltcheva S."/>
            <person name="Morgado L.N."/>
            <person name="Niskanen T."/>
            <person name="Noordeloos M.E."/>
            <person name="Ohm R.A."/>
            <person name="Ortiz-Santana B."/>
            <person name="Ovrebo C."/>
            <person name="Racz N."/>
            <person name="Riley R."/>
            <person name="Savchenko A."/>
            <person name="Shiryaev A."/>
            <person name="Soop K."/>
            <person name="Spirin V."/>
            <person name="Szebenyi C."/>
            <person name="Tomsovsky M."/>
            <person name="Tulloss R.E."/>
            <person name="Uehling J."/>
            <person name="Grigoriev I.V."/>
            <person name="Vagvolgyi C."/>
            <person name="Papp T."/>
            <person name="Martin F.M."/>
            <person name="Miettinen O."/>
            <person name="Hibbett D.S."/>
            <person name="Nagy L.G."/>
        </authorList>
    </citation>
    <scope>NUCLEOTIDE SEQUENCE [LARGE SCALE GENOMIC DNA]</scope>
    <source>
        <strain evidence="2 3">CBS 962.96</strain>
    </source>
</reference>
<dbReference type="GO" id="GO:0003677">
    <property type="term" value="F:DNA binding"/>
    <property type="evidence" value="ECO:0007669"/>
    <property type="project" value="TreeGrafter"/>
</dbReference>
<sequence>MERLAATGDDGNPMSADLMWGFDEIGFNNLSGGATKVIGRTGKKQQYQQRGANREMTTVLVAICADGTTIPPALIFKGKGYSVTWNQNDPVNSMVGYSKKGWTDNEIGLEYAKHFERMTREKAKGRYRCLSVDSHASHVSRIFLQFCREHKIHVPCYVAHGTHIYQGLDVVCFSPLKTAFGQERDKHMRETGEQIKKDTFAMIYGRAHLRTMTPDLIKTAFRKTGLWPVDRNVVTEDMMAPSKATSTQVYTPAEPSTPVR</sequence>
<dbReference type="InterPro" id="IPR050863">
    <property type="entry name" value="CenT-Element_Derived"/>
</dbReference>
<dbReference type="Proteomes" id="UP000297245">
    <property type="component" value="Unassembled WGS sequence"/>
</dbReference>
<dbReference type="Pfam" id="PF03184">
    <property type="entry name" value="DDE_1"/>
    <property type="match status" value="1"/>
</dbReference>
<organism evidence="2 3">
    <name type="scientific">Dendrothele bispora (strain CBS 962.96)</name>
    <dbReference type="NCBI Taxonomy" id="1314807"/>
    <lineage>
        <taxon>Eukaryota</taxon>
        <taxon>Fungi</taxon>
        <taxon>Dikarya</taxon>
        <taxon>Basidiomycota</taxon>
        <taxon>Agaricomycotina</taxon>
        <taxon>Agaricomycetes</taxon>
        <taxon>Agaricomycetidae</taxon>
        <taxon>Agaricales</taxon>
        <taxon>Agaricales incertae sedis</taxon>
        <taxon>Dendrothele</taxon>
    </lineage>
</organism>
<dbReference type="PANTHER" id="PTHR19303:SF74">
    <property type="entry name" value="POGO TRANSPOSABLE ELEMENT WITH KRAB DOMAIN"/>
    <property type="match status" value="1"/>
</dbReference>
<name>A0A4S8LIB7_DENBC</name>
<evidence type="ECO:0000259" key="1">
    <source>
        <dbReference type="Pfam" id="PF03184"/>
    </source>
</evidence>
<dbReference type="AlphaFoldDB" id="A0A4S8LIB7"/>
<gene>
    <name evidence="2" type="ORF">K435DRAFT_679098</name>
</gene>
<dbReference type="InterPro" id="IPR004875">
    <property type="entry name" value="DDE_SF_endonuclease_dom"/>
</dbReference>
<accession>A0A4S8LIB7</accession>
<feature type="non-terminal residue" evidence="2">
    <location>
        <position position="260"/>
    </location>
</feature>
<dbReference type="GO" id="GO:0005634">
    <property type="term" value="C:nucleus"/>
    <property type="evidence" value="ECO:0007669"/>
    <property type="project" value="TreeGrafter"/>
</dbReference>
<protein>
    <submittedName>
        <fullName evidence="2">DDE-domain-containing protein</fullName>
    </submittedName>
</protein>
<evidence type="ECO:0000313" key="3">
    <source>
        <dbReference type="Proteomes" id="UP000297245"/>
    </source>
</evidence>
<keyword evidence="3" id="KW-1185">Reference proteome</keyword>
<feature type="domain" description="DDE-1" evidence="1">
    <location>
        <begin position="54"/>
        <end position="198"/>
    </location>
</feature>
<dbReference type="EMBL" id="ML179393">
    <property type="protein sequence ID" value="THU88829.1"/>
    <property type="molecule type" value="Genomic_DNA"/>
</dbReference>
<dbReference type="PANTHER" id="PTHR19303">
    <property type="entry name" value="TRANSPOSON"/>
    <property type="match status" value="1"/>
</dbReference>